<evidence type="ECO:0000313" key="2">
    <source>
        <dbReference type="Proteomes" id="UP000287651"/>
    </source>
</evidence>
<sequence length="106" mass="11228">MSGVFTQKGASLVVRGLLAHESLDPTPASYTKASIGRCGCLDLAPPMIKLAKRSESCTLSCSSGEEHTVDLSANVNLRSSSDEPRWCSFLGLGLSRVGCVYSTFGR</sequence>
<organism evidence="1 2">
    <name type="scientific">Ensete ventricosum</name>
    <name type="common">Abyssinian banana</name>
    <name type="synonym">Musa ensete</name>
    <dbReference type="NCBI Taxonomy" id="4639"/>
    <lineage>
        <taxon>Eukaryota</taxon>
        <taxon>Viridiplantae</taxon>
        <taxon>Streptophyta</taxon>
        <taxon>Embryophyta</taxon>
        <taxon>Tracheophyta</taxon>
        <taxon>Spermatophyta</taxon>
        <taxon>Magnoliopsida</taxon>
        <taxon>Liliopsida</taxon>
        <taxon>Zingiberales</taxon>
        <taxon>Musaceae</taxon>
        <taxon>Ensete</taxon>
    </lineage>
</organism>
<reference evidence="1 2" key="1">
    <citation type="journal article" date="2014" name="Agronomy (Basel)">
        <title>A Draft Genome Sequence for Ensete ventricosum, the Drought-Tolerant Tree Against Hunger.</title>
        <authorList>
            <person name="Harrison J."/>
            <person name="Moore K.A."/>
            <person name="Paszkiewicz K."/>
            <person name="Jones T."/>
            <person name="Grant M."/>
            <person name="Ambacheew D."/>
            <person name="Muzemil S."/>
            <person name="Studholme D.J."/>
        </authorList>
    </citation>
    <scope>NUCLEOTIDE SEQUENCE [LARGE SCALE GENOMIC DNA]</scope>
</reference>
<gene>
    <name evidence="1" type="ORF">B296_00030048</name>
</gene>
<dbReference type="Proteomes" id="UP000287651">
    <property type="component" value="Unassembled WGS sequence"/>
</dbReference>
<name>A0A426ZJH4_ENSVE</name>
<evidence type="ECO:0000313" key="1">
    <source>
        <dbReference type="EMBL" id="RRT64132.1"/>
    </source>
</evidence>
<proteinExistence type="predicted"/>
<dbReference type="EMBL" id="AMZH03006314">
    <property type="protein sequence ID" value="RRT64132.1"/>
    <property type="molecule type" value="Genomic_DNA"/>
</dbReference>
<comment type="caution">
    <text evidence="1">The sequence shown here is derived from an EMBL/GenBank/DDBJ whole genome shotgun (WGS) entry which is preliminary data.</text>
</comment>
<protein>
    <submittedName>
        <fullName evidence="1">Uncharacterized protein</fullName>
    </submittedName>
</protein>
<dbReference type="AlphaFoldDB" id="A0A426ZJH4"/>
<accession>A0A426ZJH4</accession>